<evidence type="ECO:0000313" key="1">
    <source>
        <dbReference type="EMBL" id="GAA1957180.1"/>
    </source>
</evidence>
<organism evidence="1 2">
    <name type="scientific">Catenulispora subtropica</name>
    <dbReference type="NCBI Taxonomy" id="450798"/>
    <lineage>
        <taxon>Bacteria</taxon>
        <taxon>Bacillati</taxon>
        <taxon>Actinomycetota</taxon>
        <taxon>Actinomycetes</taxon>
        <taxon>Catenulisporales</taxon>
        <taxon>Catenulisporaceae</taxon>
        <taxon>Catenulispora</taxon>
    </lineage>
</organism>
<dbReference type="Proteomes" id="UP001499854">
    <property type="component" value="Unassembled WGS sequence"/>
</dbReference>
<gene>
    <name evidence="1" type="ORF">GCM10009838_11440</name>
</gene>
<evidence type="ECO:0000313" key="2">
    <source>
        <dbReference type="Proteomes" id="UP001499854"/>
    </source>
</evidence>
<proteinExistence type="predicted"/>
<keyword evidence="2" id="KW-1185">Reference proteome</keyword>
<sequence length="89" mass="9647">MEQRQIDAANAAGVPVTFYWGNAEFYQYRICDGDPQGINDLVAAPTGPGDFSCPGSPLPCPSMESFHPNNTGTKRYAIAFQKALTLANY</sequence>
<dbReference type="InterPro" id="IPR036514">
    <property type="entry name" value="SGNH_hydro_sf"/>
</dbReference>
<reference evidence="2" key="1">
    <citation type="journal article" date="2019" name="Int. J. Syst. Evol. Microbiol.">
        <title>The Global Catalogue of Microorganisms (GCM) 10K type strain sequencing project: providing services to taxonomists for standard genome sequencing and annotation.</title>
        <authorList>
            <consortium name="The Broad Institute Genomics Platform"/>
            <consortium name="The Broad Institute Genome Sequencing Center for Infectious Disease"/>
            <person name="Wu L."/>
            <person name="Ma J."/>
        </authorList>
    </citation>
    <scope>NUCLEOTIDE SEQUENCE [LARGE SCALE GENOMIC DNA]</scope>
    <source>
        <strain evidence="2">JCM 16013</strain>
    </source>
</reference>
<comment type="caution">
    <text evidence="1">The sequence shown here is derived from an EMBL/GenBank/DDBJ whole genome shotgun (WGS) entry which is preliminary data.</text>
</comment>
<dbReference type="EMBL" id="BAAAQM010000004">
    <property type="protein sequence ID" value="GAA1957180.1"/>
    <property type="molecule type" value="Genomic_DNA"/>
</dbReference>
<accession>A0ABP5C3G6</accession>
<name>A0ABP5C3G6_9ACTN</name>
<evidence type="ECO:0008006" key="3">
    <source>
        <dbReference type="Google" id="ProtNLM"/>
    </source>
</evidence>
<dbReference type="Gene3D" id="3.40.50.1110">
    <property type="entry name" value="SGNH hydrolase"/>
    <property type="match status" value="1"/>
</dbReference>
<dbReference type="RefSeq" id="WP_344655854.1">
    <property type="nucleotide sequence ID" value="NZ_BAAAQM010000004.1"/>
</dbReference>
<protein>
    <recommendedName>
        <fullName evidence="3">SGNH hydrolase-type esterase domain-containing protein</fullName>
    </recommendedName>
</protein>